<feature type="compositionally biased region" description="Basic residues" evidence="7">
    <location>
        <begin position="21"/>
        <end position="39"/>
    </location>
</feature>
<feature type="compositionally biased region" description="Basic residues" evidence="7">
    <location>
        <begin position="134"/>
        <end position="144"/>
    </location>
</feature>
<evidence type="ECO:0000256" key="3">
    <source>
        <dbReference type="ARBA" id="ARBA00022679"/>
    </source>
</evidence>
<feature type="compositionally biased region" description="Basic and acidic residues" evidence="7">
    <location>
        <begin position="688"/>
        <end position="704"/>
    </location>
</feature>
<dbReference type="InterPro" id="IPR010675">
    <property type="entry name" value="Bin3_C"/>
</dbReference>
<evidence type="ECO:0000256" key="2">
    <source>
        <dbReference type="ARBA" id="ARBA00022603"/>
    </source>
</evidence>
<dbReference type="GO" id="GO:0008171">
    <property type="term" value="F:O-methyltransferase activity"/>
    <property type="evidence" value="ECO:0007669"/>
    <property type="project" value="UniProtKB-UniRule"/>
</dbReference>
<name>A0ABD2W4X7_9HYME</name>
<keyword evidence="3 6" id="KW-0808">Transferase</keyword>
<dbReference type="GO" id="GO:0008173">
    <property type="term" value="F:RNA methyltransferase activity"/>
    <property type="evidence" value="ECO:0007669"/>
    <property type="project" value="UniProtKB-UniRule"/>
</dbReference>
<reference evidence="9 10" key="1">
    <citation type="journal article" date="2024" name="bioRxiv">
        <title>A reference genome for Trichogramma kaykai: A tiny desert-dwelling parasitoid wasp with competing sex-ratio distorters.</title>
        <authorList>
            <person name="Culotta J."/>
            <person name="Lindsey A.R."/>
        </authorList>
    </citation>
    <scope>NUCLEOTIDE SEQUENCE [LARGE SCALE GENOMIC DNA]</scope>
    <source>
        <strain evidence="9 10">KSX58</strain>
    </source>
</reference>
<dbReference type="AlphaFoldDB" id="A0ABD2W4X7"/>
<sequence length="704" mass="80315">MSVLALDISTKMSLPPTMHTTKYKKKRNKNKGQKPKKYKPSCAHVTPKKFLLGGTISDPLNLRGLSNTDDQKVNNTSSPKSSPSNVQGSNTAINYQPLPIPIHQSDPLKLMSCPDDEEYRKHPPLPMHDNPPTNKKKNKKRKRVMSTFEENESNCNEQVNNEKNFKEPSEETQEPPAKVICTQSKASAPEDEFNRAKKQIKRLKTPMTEDYIVSPVVPQPGAFLSRTVKYPKFNKKNEKFEYGNYNKYYGYRNNLQPHDNRLTVFRQRPDLFYDKDILDIGCNIGTITVSVARTFYIRSIMGIDIDKKLIDIAKKTIKNYIQVNQPEFESSLFPISMSLTYGPIHPPKISHDSGPFPHNIKFSQGNYALEDDSGLEYQKPEYDTILCLSVTKWIHLNNGDEGLKRCFRRMYKQLRPGGVLILEPQSWSSYGRKKNLTERIYQNYRKIKFLPEKFTPYLLSIGFEKCEVLSTPPHPFKGFQRPIYLYTKKNEPEIAEDAVAGPSVKRISEEAGSPQKIFPGSVQSDTTSFYDNLPYMYAPGMGNDSPIYSNSRMMAFRGRYDGYSPDYSPYIPDRSYGIMSPAPRRFVYASNDSPRNNCHQFQPHTLTIETDGSSPYQPPPFELPKKEERAPGTSSNSLKIPEMEAGATKCKPPSPEMEGDAAKFSPPNPQIESREMILSRESTSENQTNKDESFNALNEVKDQR</sequence>
<feature type="domain" description="Bin3-type SAM" evidence="8">
    <location>
        <begin position="259"/>
        <end position="491"/>
    </location>
</feature>
<dbReference type="InterPro" id="IPR039772">
    <property type="entry name" value="Bin3-like"/>
</dbReference>
<dbReference type="CDD" id="cd02440">
    <property type="entry name" value="AdoMet_MTases"/>
    <property type="match status" value="1"/>
</dbReference>
<keyword evidence="2 6" id="KW-0489">Methyltransferase</keyword>
<evidence type="ECO:0000259" key="8">
    <source>
        <dbReference type="PROSITE" id="PS51515"/>
    </source>
</evidence>
<organism evidence="9 10">
    <name type="scientific">Trichogramma kaykai</name>
    <dbReference type="NCBI Taxonomy" id="54128"/>
    <lineage>
        <taxon>Eukaryota</taxon>
        <taxon>Metazoa</taxon>
        <taxon>Ecdysozoa</taxon>
        <taxon>Arthropoda</taxon>
        <taxon>Hexapoda</taxon>
        <taxon>Insecta</taxon>
        <taxon>Pterygota</taxon>
        <taxon>Neoptera</taxon>
        <taxon>Endopterygota</taxon>
        <taxon>Hymenoptera</taxon>
        <taxon>Apocrita</taxon>
        <taxon>Proctotrupomorpha</taxon>
        <taxon>Chalcidoidea</taxon>
        <taxon>Trichogrammatidae</taxon>
        <taxon>Trichogramma</taxon>
    </lineage>
</organism>
<dbReference type="EC" id="2.1.1.-" evidence="6"/>
<protein>
    <recommendedName>
        <fullName evidence="6">RNA methyltransferase</fullName>
        <ecNumber evidence="6">2.1.1.-</ecNumber>
    </recommendedName>
</protein>
<evidence type="ECO:0000256" key="7">
    <source>
        <dbReference type="SAM" id="MobiDB-lite"/>
    </source>
</evidence>
<evidence type="ECO:0000256" key="5">
    <source>
        <dbReference type="PROSITE-ProRule" id="PRU00848"/>
    </source>
</evidence>
<dbReference type="PANTHER" id="PTHR12315:SF0">
    <property type="entry name" value="7SK SNRNA METHYLPHOSPHATE CAPPING ENZYME"/>
    <property type="match status" value="1"/>
</dbReference>
<dbReference type="InterPro" id="IPR029063">
    <property type="entry name" value="SAM-dependent_MTases_sf"/>
</dbReference>
<dbReference type="PANTHER" id="PTHR12315">
    <property type="entry name" value="BICOID-INTERACTING PROTEIN RELATED"/>
    <property type="match status" value="1"/>
</dbReference>
<feature type="region of interest" description="Disordered" evidence="7">
    <location>
        <begin position="607"/>
        <end position="704"/>
    </location>
</feature>
<feature type="compositionally biased region" description="Low complexity" evidence="7">
    <location>
        <begin position="73"/>
        <end position="86"/>
    </location>
</feature>
<dbReference type="PROSITE" id="PS51515">
    <property type="entry name" value="BIN3_SAM"/>
    <property type="match status" value="1"/>
</dbReference>
<comment type="caution">
    <text evidence="9">The sequence shown here is derived from an EMBL/GenBank/DDBJ whole genome shotgun (WGS) entry which is preliminary data.</text>
</comment>
<evidence type="ECO:0000256" key="4">
    <source>
        <dbReference type="ARBA" id="ARBA00022691"/>
    </source>
</evidence>
<keyword evidence="4 5" id="KW-0949">S-adenosyl-L-methionine</keyword>
<evidence type="ECO:0000313" key="10">
    <source>
        <dbReference type="Proteomes" id="UP001627154"/>
    </source>
</evidence>
<dbReference type="Pfam" id="PF06859">
    <property type="entry name" value="Bin3"/>
    <property type="match status" value="1"/>
</dbReference>
<evidence type="ECO:0000256" key="1">
    <source>
        <dbReference type="ARBA" id="ARBA00008361"/>
    </source>
</evidence>
<gene>
    <name evidence="9" type="ORF">TKK_016890</name>
</gene>
<dbReference type="GO" id="GO:0032259">
    <property type="term" value="P:methylation"/>
    <property type="evidence" value="ECO:0007669"/>
    <property type="project" value="UniProtKB-KW"/>
</dbReference>
<dbReference type="InterPro" id="IPR024160">
    <property type="entry name" value="BIN3_SAM-bd_dom"/>
</dbReference>
<evidence type="ECO:0000256" key="6">
    <source>
        <dbReference type="RuleBase" id="RU367087"/>
    </source>
</evidence>
<dbReference type="SUPFAM" id="SSF53335">
    <property type="entry name" value="S-adenosyl-L-methionine-dependent methyltransferases"/>
    <property type="match status" value="1"/>
</dbReference>
<accession>A0ABD2W4X7</accession>
<proteinExistence type="inferred from homology"/>
<evidence type="ECO:0000313" key="9">
    <source>
        <dbReference type="EMBL" id="KAL3387789.1"/>
    </source>
</evidence>
<comment type="similarity">
    <text evidence="1 6">Belongs to the methyltransferase superfamily.</text>
</comment>
<dbReference type="Proteomes" id="UP001627154">
    <property type="component" value="Unassembled WGS sequence"/>
</dbReference>
<keyword evidence="10" id="KW-1185">Reference proteome</keyword>
<dbReference type="Gene3D" id="3.40.50.150">
    <property type="entry name" value="Vaccinia Virus protein VP39"/>
    <property type="match status" value="1"/>
</dbReference>
<dbReference type="EMBL" id="JBJJXI010000136">
    <property type="protein sequence ID" value="KAL3387789.1"/>
    <property type="molecule type" value="Genomic_DNA"/>
</dbReference>
<feature type="region of interest" description="Disordered" evidence="7">
    <location>
        <begin position="1"/>
        <end position="156"/>
    </location>
</feature>